<dbReference type="GO" id="GO:0006508">
    <property type="term" value="P:proteolysis"/>
    <property type="evidence" value="ECO:0007669"/>
    <property type="project" value="UniProtKB-KW"/>
</dbReference>
<dbReference type="SUPFAM" id="SSF56601">
    <property type="entry name" value="beta-lactamase/transpeptidase-like"/>
    <property type="match status" value="1"/>
</dbReference>
<dbReference type="SUPFAM" id="SSF53955">
    <property type="entry name" value="Lysozyme-like"/>
    <property type="match status" value="1"/>
</dbReference>
<evidence type="ECO:0000256" key="7">
    <source>
        <dbReference type="ARBA" id="ARBA00044770"/>
    </source>
</evidence>
<comment type="catalytic activity">
    <reaction evidence="8">
        <text>[GlcNAc-(1-&gt;4)-Mur2Ac(oyl-L-Ala-gamma-D-Glu-L-Lys-D-Ala-D-Ala)](n)-di-trans,octa-cis-undecaprenyl diphosphate + beta-D-GlcNAc-(1-&gt;4)-Mur2Ac(oyl-L-Ala-gamma-D-Glu-L-Lys-D-Ala-D-Ala)-di-trans,octa-cis-undecaprenyl diphosphate = [GlcNAc-(1-&gt;4)-Mur2Ac(oyl-L-Ala-gamma-D-Glu-L-Lys-D-Ala-D-Ala)](n+1)-di-trans,octa-cis-undecaprenyl diphosphate + di-trans,octa-cis-undecaprenyl diphosphate + H(+)</text>
        <dbReference type="Rhea" id="RHEA:23708"/>
        <dbReference type="Rhea" id="RHEA-COMP:9602"/>
        <dbReference type="Rhea" id="RHEA-COMP:9603"/>
        <dbReference type="ChEBI" id="CHEBI:15378"/>
        <dbReference type="ChEBI" id="CHEBI:58405"/>
        <dbReference type="ChEBI" id="CHEBI:60033"/>
        <dbReference type="ChEBI" id="CHEBI:78435"/>
        <dbReference type="EC" id="2.4.99.28"/>
    </reaction>
</comment>
<evidence type="ECO:0000256" key="1">
    <source>
        <dbReference type="ARBA" id="ARBA00004752"/>
    </source>
</evidence>
<dbReference type="InterPro" id="IPR001264">
    <property type="entry name" value="Glyco_trans_51"/>
</dbReference>
<reference evidence="11" key="1">
    <citation type="submission" date="2021-04" db="EMBL/GenBank/DDBJ databases">
        <authorList>
            <person name="Hornung B."/>
        </authorList>
    </citation>
    <scope>NUCLEOTIDE SEQUENCE</scope>
    <source>
        <strain evidence="11">G5G6</strain>
    </source>
</reference>
<dbReference type="InterPro" id="IPR036950">
    <property type="entry name" value="PBP_transglycosylase"/>
</dbReference>
<evidence type="ECO:0000256" key="3">
    <source>
        <dbReference type="ARBA" id="ARBA00022670"/>
    </source>
</evidence>
<keyword evidence="5" id="KW-0808">Transferase</keyword>
<dbReference type="RefSeq" id="WP_220636855.1">
    <property type="nucleotide sequence ID" value="NZ_CAJQUM010000001.1"/>
</dbReference>
<dbReference type="Gene3D" id="3.40.710.10">
    <property type="entry name" value="DD-peptidase/beta-lactamase superfamily"/>
    <property type="match status" value="1"/>
</dbReference>
<dbReference type="PANTHER" id="PTHR32282:SF24">
    <property type="entry name" value="GLYCOSYL TRANSFERASE FAMILY 51 DOMAIN-CONTAINING PROTEIN"/>
    <property type="match status" value="1"/>
</dbReference>
<dbReference type="AlphaFoldDB" id="A0A916N1L6"/>
<dbReference type="EC" id="2.4.99.28" evidence="7"/>
<keyword evidence="9" id="KW-0812">Transmembrane</keyword>
<comment type="caution">
    <text evidence="11">The sequence shown here is derived from an EMBL/GenBank/DDBJ whole genome shotgun (WGS) entry which is preliminary data.</text>
</comment>
<feature type="domain" description="Glycosyl transferase family 51" evidence="10">
    <location>
        <begin position="135"/>
        <end position="291"/>
    </location>
</feature>
<proteinExistence type="predicted"/>
<dbReference type="InterPro" id="IPR023346">
    <property type="entry name" value="Lysozyme-like_dom_sf"/>
</dbReference>
<feature type="transmembrane region" description="Helical" evidence="9">
    <location>
        <begin position="12"/>
        <end position="33"/>
    </location>
</feature>
<dbReference type="GO" id="GO:0008955">
    <property type="term" value="F:peptidoglycan glycosyltransferase activity"/>
    <property type="evidence" value="ECO:0007669"/>
    <property type="project" value="UniProtKB-EC"/>
</dbReference>
<dbReference type="GO" id="GO:0004180">
    <property type="term" value="F:carboxypeptidase activity"/>
    <property type="evidence" value="ECO:0007669"/>
    <property type="project" value="UniProtKB-KW"/>
</dbReference>
<protein>
    <recommendedName>
        <fullName evidence="7">peptidoglycan glycosyltransferase</fullName>
        <ecNumber evidence="7">2.4.99.28</ecNumber>
    </recommendedName>
</protein>
<dbReference type="InterPro" id="IPR050396">
    <property type="entry name" value="Glycosyltr_51/Transpeptidase"/>
</dbReference>
<keyword evidence="9" id="KW-0472">Membrane</keyword>
<keyword evidence="9" id="KW-1133">Transmembrane helix</keyword>
<accession>A0A916N1L6</accession>
<keyword evidence="3" id="KW-0378">Hydrolase</keyword>
<keyword evidence="6" id="KW-0511">Multifunctional enzyme</keyword>
<evidence type="ECO:0000256" key="9">
    <source>
        <dbReference type="SAM" id="Phobius"/>
    </source>
</evidence>
<keyword evidence="2 11" id="KW-0121">Carboxypeptidase</keyword>
<dbReference type="Proteomes" id="UP000742786">
    <property type="component" value="Unassembled WGS sequence"/>
</dbReference>
<gene>
    <name evidence="11" type="ORF">GTOL_12953</name>
</gene>
<dbReference type="EMBL" id="CAJQUM010000001">
    <property type="protein sequence ID" value="CAG4885070.1"/>
    <property type="molecule type" value="Genomic_DNA"/>
</dbReference>
<keyword evidence="12" id="KW-1185">Reference proteome</keyword>
<evidence type="ECO:0000259" key="10">
    <source>
        <dbReference type="Pfam" id="PF00912"/>
    </source>
</evidence>
<name>A0A916N1L6_9PROT</name>
<sequence>MSKLISLLLPHVGKLVWMALLLAIAVCLAWVVFDEYQSSRRQARYLAESARSLTFHVEPGSSSSIRFPKNGPIDERLGYSRLPAFLERLSARKYSIVDQAHLSPHMMKLSDVGLFPIYHEKDQAGLDLLDCNGRPFYSIRYPQRLYRNFESIPPLLVNSLVFIEDHELLDATHPTRNPAIDWKRFTKAVLNQVRHVVDPDNETPGGSTLATQIEKYRHSPEGRTASGIDKLRQMASASLRAYLDGENTLPARRQIVLRYLNTVPLAARSGHGEINGLGDGLWAWYGRDFAEANALLQAPNPTPGDRTDVIKRRAEVFKQALSLIVAQRRPSYYLGEGQRDLYALTDSYLRLLGAAGVIPSTLRDAALGVKLTLHKASERQRPVSFVSRKAANAWRTHLADLLGMPRLYDLDRLDVMAGTTLNSELQRTVTEILRKLGDPAAAKAQGLYGFRMLRPGDDPSKIAFSFTLLERGEHANLVRVQADNLDQPFDINEGSKLNLGSTAKLRTLITYLEIVAGLHHKYADKSKKELAAVPVDPKNALARWALDYLGTAKDRRLPAMLEGAMERRYSANPGEAFFTGSGMQSFENFDPEENHRKYSVRQAFQKSVNLVFVRLMRDIVRHYIYQAPGSTAQLLKDADDPRRREYLSRFADNEGRAFIYRFYKKYQGRTAPQMQEILLQSVHPVPRRLATVFRSIEPQATLDQFSAFLRQQLAGANLPESELRNLYEKFGPKQFSLADRGYIAGVHPLELWLVGFLRHNPGATRMQIIQASGNERQAVYAWLFNTRHKNAQDNRIQSLLELEAFLEIARDWRRLGYPFEALTPSYASAIGASGDRPAALAELVGIILNKGVRLPIEKIETLRFAAATPYETRLKYQAAKAERLLAEEITKVVHRALVDVVDGGTAARIAGRLVMKDGTLLEVGGKTGTGDHRYEVYGRGGRTIAERVINRSATFVFFIGDRYFGTITAYAHEPYAARYKFTSAMSVQLLKSLAPVLTPLFERDAVEKLTACRPDYVAKITSVRSVQK</sequence>
<keyword evidence="4" id="KW-0328">Glycosyltransferase</keyword>
<dbReference type="GO" id="GO:0030288">
    <property type="term" value="C:outer membrane-bounded periplasmic space"/>
    <property type="evidence" value="ECO:0007669"/>
    <property type="project" value="TreeGrafter"/>
</dbReference>
<dbReference type="Gene3D" id="1.10.3810.10">
    <property type="entry name" value="Biosynthetic peptidoglycan transglycosylase-like"/>
    <property type="match status" value="1"/>
</dbReference>
<comment type="pathway">
    <text evidence="1">Cell wall biogenesis; peptidoglycan biosynthesis.</text>
</comment>
<dbReference type="InterPro" id="IPR012338">
    <property type="entry name" value="Beta-lactam/transpept-like"/>
</dbReference>
<evidence type="ECO:0000256" key="6">
    <source>
        <dbReference type="ARBA" id="ARBA00023268"/>
    </source>
</evidence>
<evidence type="ECO:0000256" key="8">
    <source>
        <dbReference type="ARBA" id="ARBA00049902"/>
    </source>
</evidence>
<dbReference type="GO" id="GO:0009252">
    <property type="term" value="P:peptidoglycan biosynthetic process"/>
    <property type="evidence" value="ECO:0007669"/>
    <property type="project" value="TreeGrafter"/>
</dbReference>
<dbReference type="Pfam" id="PF00912">
    <property type="entry name" value="Transgly"/>
    <property type="match status" value="1"/>
</dbReference>
<organism evidence="11 12">
    <name type="scientific">Georgfuchsia toluolica</name>
    <dbReference type="NCBI Taxonomy" id="424218"/>
    <lineage>
        <taxon>Bacteria</taxon>
        <taxon>Pseudomonadati</taxon>
        <taxon>Pseudomonadota</taxon>
        <taxon>Betaproteobacteria</taxon>
        <taxon>Nitrosomonadales</taxon>
        <taxon>Sterolibacteriaceae</taxon>
        <taxon>Georgfuchsia</taxon>
    </lineage>
</organism>
<evidence type="ECO:0000256" key="2">
    <source>
        <dbReference type="ARBA" id="ARBA00022645"/>
    </source>
</evidence>
<keyword evidence="3" id="KW-0645">Protease</keyword>
<evidence type="ECO:0000313" key="12">
    <source>
        <dbReference type="Proteomes" id="UP000742786"/>
    </source>
</evidence>
<evidence type="ECO:0000256" key="5">
    <source>
        <dbReference type="ARBA" id="ARBA00022679"/>
    </source>
</evidence>
<evidence type="ECO:0000313" key="11">
    <source>
        <dbReference type="EMBL" id="CAG4885070.1"/>
    </source>
</evidence>
<evidence type="ECO:0000256" key="4">
    <source>
        <dbReference type="ARBA" id="ARBA00022676"/>
    </source>
</evidence>
<dbReference type="PANTHER" id="PTHR32282">
    <property type="entry name" value="BINDING PROTEIN TRANSPEPTIDASE, PUTATIVE-RELATED"/>
    <property type="match status" value="1"/>
</dbReference>